<dbReference type="PANTHER" id="PTHR32071:SF117">
    <property type="entry name" value="PTS-DEPENDENT DIHYDROXYACETONE KINASE OPERON REGULATORY PROTEIN-RELATED"/>
    <property type="match status" value="1"/>
</dbReference>
<proteinExistence type="predicted"/>
<sequence>MQIESTPKQTGGLHTPHGHFLIESLEQQKREQAALLELSSIIAGAKNRQDLRMVINDQLPELFGGRYYTLCLINEDGVTHSPFLHTEQNSIPAGRGETPIIISSHPINDGIFEKALASEEPVLIELQTAMKEKTVPRYVYRWFNAGIREMLLVKITGGGIPIGVLYLYGEKKGSFQPEKFKLFKGIADILGAGFGNVIFGEKIAQQLREIRKYKGQAEESEPGSQEKAGQCSGLKSIIGTSSGIQNIVSVIERIAPSDSTVLLLGETGTGKEVIAGAIHDASPRRNNRMIKINCAALPHSLFESELFGHEKGAFTGALQRRIGKFELAENSTLFLDEIGEIPLEFQAKLLRVLQEKEIERIGGKGVIKVNVRIIAATNRNLEEEVKAGNFRLDLYYRLNVVPVSVPPLRNRKEDIPVLVTHFLQRYAAANRKKAPVVPDKIMESLMHHDWPGNVRELEHLLERSVLLSKGNVLQVDLPGTLHKAPLPDKEAAFSIVPLETMEREYILKVVRLCNGRIAGPNGAAAKLRLPSTTLNSRMQKLGIKKEHFNIRQSLRKMTAI</sequence>
<evidence type="ECO:0000256" key="3">
    <source>
        <dbReference type="ARBA" id="ARBA00023015"/>
    </source>
</evidence>
<organism evidence="8 9">
    <name type="scientific">Chitinophaga filiformis</name>
    <name type="common">Myxococcus filiformis</name>
    <name type="synonym">Flexibacter filiformis</name>
    <dbReference type="NCBI Taxonomy" id="104663"/>
    <lineage>
        <taxon>Bacteria</taxon>
        <taxon>Pseudomonadati</taxon>
        <taxon>Bacteroidota</taxon>
        <taxon>Chitinophagia</taxon>
        <taxon>Chitinophagales</taxon>
        <taxon>Chitinophagaceae</taxon>
        <taxon>Chitinophaga</taxon>
    </lineage>
</organism>
<dbReference type="InterPro" id="IPR003593">
    <property type="entry name" value="AAA+_ATPase"/>
</dbReference>
<keyword evidence="3" id="KW-0805">Transcription regulation</keyword>
<dbReference type="Gene3D" id="3.40.50.300">
    <property type="entry name" value="P-loop containing nucleotide triphosphate hydrolases"/>
    <property type="match status" value="1"/>
</dbReference>
<dbReference type="InterPro" id="IPR027417">
    <property type="entry name" value="P-loop_NTPase"/>
</dbReference>
<dbReference type="InterPro" id="IPR025662">
    <property type="entry name" value="Sigma_54_int_dom_ATP-bd_1"/>
</dbReference>
<keyword evidence="1" id="KW-0547">Nucleotide-binding</keyword>
<dbReference type="InterPro" id="IPR029016">
    <property type="entry name" value="GAF-like_dom_sf"/>
</dbReference>
<dbReference type="Gene3D" id="1.10.8.60">
    <property type="match status" value="1"/>
</dbReference>
<dbReference type="InterPro" id="IPR002078">
    <property type="entry name" value="Sigma_54_int"/>
</dbReference>
<evidence type="ECO:0000256" key="2">
    <source>
        <dbReference type="ARBA" id="ARBA00022840"/>
    </source>
</evidence>
<dbReference type="PANTHER" id="PTHR32071">
    <property type="entry name" value="TRANSCRIPTIONAL REGULATORY PROTEIN"/>
    <property type="match status" value="1"/>
</dbReference>
<dbReference type="CDD" id="cd00009">
    <property type="entry name" value="AAA"/>
    <property type="match status" value="1"/>
</dbReference>
<gene>
    <name evidence="8" type="ORF">MYF79_11825</name>
</gene>
<keyword evidence="9" id="KW-1185">Reference proteome</keyword>
<reference evidence="8 9" key="1">
    <citation type="submission" date="2022-04" db="EMBL/GenBank/DDBJ databases">
        <title>The arsenic-methylating capacity of Chitinophaga filiformis YT5 during chitin decomposition.</title>
        <authorList>
            <person name="Chen G."/>
            <person name="Liang Y."/>
        </authorList>
    </citation>
    <scope>NUCLEOTIDE SEQUENCE [LARGE SCALE GENOMIC DNA]</scope>
    <source>
        <strain evidence="8 9">YT5</strain>
    </source>
</reference>
<accession>A0ABY4I7W4</accession>
<evidence type="ECO:0000256" key="5">
    <source>
        <dbReference type="ARBA" id="ARBA00023159"/>
    </source>
</evidence>
<dbReference type="PROSITE" id="PS00688">
    <property type="entry name" value="SIGMA54_INTERACT_3"/>
    <property type="match status" value="1"/>
</dbReference>
<evidence type="ECO:0000259" key="7">
    <source>
        <dbReference type="PROSITE" id="PS50045"/>
    </source>
</evidence>
<dbReference type="InterPro" id="IPR003018">
    <property type="entry name" value="GAF"/>
</dbReference>
<dbReference type="Pfam" id="PF01590">
    <property type="entry name" value="GAF"/>
    <property type="match status" value="1"/>
</dbReference>
<feature type="domain" description="Sigma-54 factor interaction" evidence="7">
    <location>
        <begin position="237"/>
        <end position="466"/>
    </location>
</feature>
<dbReference type="Proteomes" id="UP000830198">
    <property type="component" value="Chromosome"/>
</dbReference>
<dbReference type="InterPro" id="IPR058031">
    <property type="entry name" value="AAA_lid_NorR"/>
</dbReference>
<keyword evidence="4" id="KW-0238">DNA-binding</keyword>
<protein>
    <submittedName>
        <fullName evidence="8">Sigma 54-interacting transcriptional regulator</fullName>
    </submittedName>
</protein>
<dbReference type="RefSeq" id="WP_247814066.1">
    <property type="nucleotide sequence ID" value="NZ_CP095855.1"/>
</dbReference>
<dbReference type="Pfam" id="PF25601">
    <property type="entry name" value="AAA_lid_14"/>
    <property type="match status" value="1"/>
</dbReference>
<dbReference type="EMBL" id="CP095855">
    <property type="protein sequence ID" value="UPK71972.1"/>
    <property type="molecule type" value="Genomic_DNA"/>
</dbReference>
<dbReference type="SUPFAM" id="SSF52540">
    <property type="entry name" value="P-loop containing nucleoside triphosphate hydrolases"/>
    <property type="match status" value="1"/>
</dbReference>
<dbReference type="Gene3D" id="3.30.450.40">
    <property type="match status" value="1"/>
</dbReference>
<dbReference type="Pfam" id="PF00158">
    <property type="entry name" value="Sigma54_activat"/>
    <property type="match status" value="1"/>
</dbReference>
<evidence type="ECO:0000256" key="4">
    <source>
        <dbReference type="ARBA" id="ARBA00023125"/>
    </source>
</evidence>
<dbReference type="SMART" id="SM00382">
    <property type="entry name" value="AAA"/>
    <property type="match status" value="1"/>
</dbReference>
<evidence type="ECO:0000313" key="9">
    <source>
        <dbReference type="Proteomes" id="UP000830198"/>
    </source>
</evidence>
<keyword evidence="5" id="KW-0010">Activator</keyword>
<dbReference type="InterPro" id="IPR025944">
    <property type="entry name" value="Sigma_54_int_dom_CS"/>
</dbReference>
<keyword evidence="6" id="KW-0804">Transcription</keyword>
<evidence type="ECO:0000256" key="6">
    <source>
        <dbReference type="ARBA" id="ARBA00023163"/>
    </source>
</evidence>
<dbReference type="Gene3D" id="1.10.10.60">
    <property type="entry name" value="Homeodomain-like"/>
    <property type="match status" value="1"/>
</dbReference>
<evidence type="ECO:0000256" key="1">
    <source>
        <dbReference type="ARBA" id="ARBA00022741"/>
    </source>
</evidence>
<dbReference type="SUPFAM" id="SSF55781">
    <property type="entry name" value="GAF domain-like"/>
    <property type="match status" value="1"/>
</dbReference>
<name>A0ABY4I7W4_CHIFI</name>
<dbReference type="PROSITE" id="PS50045">
    <property type="entry name" value="SIGMA54_INTERACT_4"/>
    <property type="match status" value="1"/>
</dbReference>
<dbReference type="PROSITE" id="PS00675">
    <property type="entry name" value="SIGMA54_INTERACT_1"/>
    <property type="match status" value="1"/>
</dbReference>
<evidence type="ECO:0000313" key="8">
    <source>
        <dbReference type="EMBL" id="UPK71972.1"/>
    </source>
</evidence>
<keyword evidence="2" id="KW-0067">ATP-binding</keyword>